<dbReference type="InParanoid" id="A0A0C3AIU4"/>
<dbReference type="InterPro" id="IPR005178">
    <property type="entry name" value="Ostalpha/TMEM184C"/>
</dbReference>
<dbReference type="PANTHER" id="PTHR23423">
    <property type="entry name" value="ORGANIC SOLUTE TRANSPORTER-RELATED"/>
    <property type="match status" value="1"/>
</dbReference>
<keyword evidence="8" id="KW-1185">Reference proteome</keyword>
<evidence type="ECO:0008006" key="9">
    <source>
        <dbReference type="Google" id="ProtNLM"/>
    </source>
</evidence>
<reference evidence="7 8" key="1">
    <citation type="submission" date="2014-04" db="EMBL/GenBank/DDBJ databases">
        <authorList>
            <consortium name="DOE Joint Genome Institute"/>
            <person name="Kuo A."/>
            <person name="Tarkka M."/>
            <person name="Buscot F."/>
            <person name="Kohler A."/>
            <person name="Nagy L.G."/>
            <person name="Floudas D."/>
            <person name="Copeland A."/>
            <person name="Barry K.W."/>
            <person name="Cichocki N."/>
            <person name="Veneault-Fourrey C."/>
            <person name="LaButti K."/>
            <person name="Lindquist E.A."/>
            <person name="Lipzen A."/>
            <person name="Lundell T."/>
            <person name="Morin E."/>
            <person name="Murat C."/>
            <person name="Sun H."/>
            <person name="Tunlid A."/>
            <person name="Henrissat B."/>
            <person name="Grigoriev I.V."/>
            <person name="Hibbett D.S."/>
            <person name="Martin F."/>
            <person name="Nordberg H.P."/>
            <person name="Cantor M.N."/>
            <person name="Hua S.X."/>
        </authorList>
    </citation>
    <scope>NUCLEOTIDE SEQUENCE [LARGE SCALE GENOMIC DNA]</scope>
    <source>
        <strain evidence="7 8">F 1598</strain>
    </source>
</reference>
<dbReference type="Pfam" id="PF03619">
    <property type="entry name" value="Solute_trans_a"/>
    <property type="match status" value="1"/>
</dbReference>
<dbReference type="EMBL" id="KN833074">
    <property type="protein sequence ID" value="KIM73753.1"/>
    <property type="molecule type" value="Genomic_DNA"/>
</dbReference>
<gene>
    <name evidence="7" type="ORF">PILCRDRAFT_828806</name>
</gene>
<feature type="region of interest" description="Disordered" evidence="5">
    <location>
        <begin position="406"/>
        <end position="430"/>
    </location>
</feature>
<keyword evidence="3 6" id="KW-1133">Transmembrane helix</keyword>
<evidence type="ECO:0000256" key="4">
    <source>
        <dbReference type="ARBA" id="ARBA00023136"/>
    </source>
</evidence>
<dbReference type="STRING" id="765440.A0A0C3AIU4"/>
<evidence type="ECO:0000256" key="2">
    <source>
        <dbReference type="ARBA" id="ARBA00022692"/>
    </source>
</evidence>
<evidence type="ECO:0000256" key="6">
    <source>
        <dbReference type="SAM" id="Phobius"/>
    </source>
</evidence>
<dbReference type="AlphaFoldDB" id="A0A0C3AIU4"/>
<evidence type="ECO:0000313" key="7">
    <source>
        <dbReference type="EMBL" id="KIM73753.1"/>
    </source>
</evidence>
<reference evidence="8" key="2">
    <citation type="submission" date="2015-01" db="EMBL/GenBank/DDBJ databases">
        <title>Evolutionary Origins and Diversification of the Mycorrhizal Mutualists.</title>
        <authorList>
            <consortium name="DOE Joint Genome Institute"/>
            <consortium name="Mycorrhizal Genomics Consortium"/>
            <person name="Kohler A."/>
            <person name="Kuo A."/>
            <person name="Nagy L.G."/>
            <person name="Floudas D."/>
            <person name="Copeland A."/>
            <person name="Barry K.W."/>
            <person name="Cichocki N."/>
            <person name="Veneault-Fourrey C."/>
            <person name="LaButti K."/>
            <person name="Lindquist E.A."/>
            <person name="Lipzen A."/>
            <person name="Lundell T."/>
            <person name="Morin E."/>
            <person name="Murat C."/>
            <person name="Riley R."/>
            <person name="Ohm R."/>
            <person name="Sun H."/>
            <person name="Tunlid A."/>
            <person name="Henrissat B."/>
            <person name="Grigoriev I.V."/>
            <person name="Hibbett D.S."/>
            <person name="Martin F."/>
        </authorList>
    </citation>
    <scope>NUCLEOTIDE SEQUENCE [LARGE SCALE GENOMIC DNA]</scope>
    <source>
        <strain evidence="8">F 1598</strain>
    </source>
</reference>
<dbReference type="Proteomes" id="UP000054166">
    <property type="component" value="Unassembled WGS sequence"/>
</dbReference>
<keyword evidence="2 6" id="KW-0812">Transmembrane</keyword>
<feature type="transmembrane region" description="Helical" evidence="6">
    <location>
        <begin position="99"/>
        <end position="122"/>
    </location>
</feature>
<keyword evidence="4 6" id="KW-0472">Membrane</keyword>
<evidence type="ECO:0000256" key="5">
    <source>
        <dbReference type="SAM" id="MobiDB-lite"/>
    </source>
</evidence>
<comment type="subcellular location">
    <subcellularLocation>
        <location evidence="1">Membrane</location>
        <topology evidence="1">Multi-pass membrane protein</topology>
    </subcellularLocation>
</comment>
<organism evidence="7 8">
    <name type="scientific">Piloderma croceum (strain F 1598)</name>
    <dbReference type="NCBI Taxonomy" id="765440"/>
    <lineage>
        <taxon>Eukaryota</taxon>
        <taxon>Fungi</taxon>
        <taxon>Dikarya</taxon>
        <taxon>Basidiomycota</taxon>
        <taxon>Agaricomycotina</taxon>
        <taxon>Agaricomycetes</taxon>
        <taxon>Agaricomycetidae</taxon>
        <taxon>Atheliales</taxon>
        <taxon>Atheliaceae</taxon>
        <taxon>Piloderma</taxon>
    </lineage>
</organism>
<accession>A0A0C3AIU4</accession>
<dbReference type="HOGENOM" id="CLU_012923_7_0_1"/>
<feature type="transmembrane region" description="Helical" evidence="6">
    <location>
        <begin position="66"/>
        <end position="87"/>
    </location>
</feature>
<feature type="transmembrane region" description="Helical" evidence="6">
    <location>
        <begin position="30"/>
        <end position="54"/>
    </location>
</feature>
<feature type="transmembrane region" description="Helical" evidence="6">
    <location>
        <begin position="200"/>
        <end position="222"/>
    </location>
</feature>
<sequence length="430" mass="48995">MGATCPSDNTQATDQGSFWGNGAGWDAHKVGWTIAGACAIVTVLISTITVLLHCRNYTNRREQRQIIRILYMPPIYAVISFFSYRFFRSYTYYSLAEVAYEAVTISAFLLLLIEYVAATAVGHSAENAIQRKDKRNLPIPFCCWRYRPTKPYFMYTVKWAVMQYVVLRPIVSITGIVCQVYGVLCESVGFGINAIHFANIYLEAIDFVSITLALYGLLLFYGLVRQELEGRRPLAKFLAIKLIVMATFYQSFIFDALEGRVIKPSKFWTATNIADGLNALTICVEMVFFSMFMWWAYSPNEYTVAGAKKTSIWRPLWDSINYWDFVLEIFGSLRFFFNYMRGKPSTHSSAMREDGQPSMNFGQAFGVGPVYGNKLPLDIANRSTMQLAVDMRPSYEEDIRLAPYHYGSPTHKRGQSRDSSLPPEHYGYAQ</sequence>
<dbReference type="OrthoDB" id="5348404at2759"/>
<protein>
    <recommendedName>
        <fullName evidence="9">DUF300-domain-containing protein</fullName>
    </recommendedName>
</protein>
<dbReference type="SMART" id="SM01417">
    <property type="entry name" value="Solute_trans_a"/>
    <property type="match status" value="1"/>
</dbReference>
<dbReference type="GO" id="GO:0016020">
    <property type="term" value="C:membrane"/>
    <property type="evidence" value="ECO:0007669"/>
    <property type="project" value="UniProtKB-SubCell"/>
</dbReference>
<name>A0A0C3AIU4_PILCF</name>
<proteinExistence type="predicted"/>
<evidence type="ECO:0000256" key="1">
    <source>
        <dbReference type="ARBA" id="ARBA00004141"/>
    </source>
</evidence>
<evidence type="ECO:0000256" key="3">
    <source>
        <dbReference type="ARBA" id="ARBA00022989"/>
    </source>
</evidence>
<evidence type="ECO:0000313" key="8">
    <source>
        <dbReference type="Proteomes" id="UP000054166"/>
    </source>
</evidence>
<feature type="transmembrane region" description="Helical" evidence="6">
    <location>
        <begin position="234"/>
        <end position="257"/>
    </location>
</feature>
<feature type="transmembrane region" description="Helical" evidence="6">
    <location>
        <begin position="277"/>
        <end position="297"/>
    </location>
</feature>